<dbReference type="PANTHER" id="PTHR30108:SF17">
    <property type="entry name" value="FERULIC ACID DECARBOXYLASE 1"/>
    <property type="match status" value="1"/>
</dbReference>
<sequence>LGTYRGMVQDSNRITLKINLGKHGRAMMNKCHARGESYPVAVAFGEDPALFSAACDMAVPWGVSEYEFAGWIRGAPIEVVKGEVTDLPIPATAEIVIEGEIPPPPFEPVSEGPFGEWTGYIAEHTQGVHPTMTVKSILHRNDPIILGVPPLKPPTSIDFAIPKHAAGVWDQIEKADIPGVKGVWFPCGFFSPAILVIAIEQQYPGHAKMAAVVGTACRAGTYGGSIVIVVDDDIDISNMEEVMWAVATRSKAEEVDIIRGLWTAPTDVMMDPAD</sequence>
<evidence type="ECO:0000259" key="1">
    <source>
        <dbReference type="Pfam" id="PF01977"/>
    </source>
</evidence>
<dbReference type="SUPFAM" id="SSF50475">
    <property type="entry name" value="FMN-binding split barrel"/>
    <property type="match status" value="1"/>
</dbReference>
<evidence type="ECO:0000313" key="3">
    <source>
        <dbReference type="EMBL" id="GAI64922.1"/>
    </source>
</evidence>
<dbReference type="InterPro" id="IPR048304">
    <property type="entry name" value="UbiD_Rift_dom"/>
</dbReference>
<dbReference type="Gene3D" id="3.40.1670.10">
    <property type="entry name" value="UbiD C-terminal domain-like"/>
    <property type="match status" value="1"/>
</dbReference>
<dbReference type="AlphaFoldDB" id="X1Q8V2"/>
<dbReference type="GO" id="GO:0005737">
    <property type="term" value="C:cytoplasm"/>
    <property type="evidence" value="ECO:0007669"/>
    <property type="project" value="TreeGrafter"/>
</dbReference>
<comment type="caution">
    <text evidence="3">The sequence shown here is derived from an EMBL/GenBank/DDBJ whole genome shotgun (WGS) entry which is preliminary data.</text>
</comment>
<dbReference type="Pfam" id="PF20696">
    <property type="entry name" value="UbiD_C"/>
    <property type="match status" value="1"/>
</dbReference>
<dbReference type="GO" id="GO:0016831">
    <property type="term" value="F:carboxy-lyase activity"/>
    <property type="evidence" value="ECO:0007669"/>
    <property type="project" value="InterPro"/>
</dbReference>
<dbReference type="InterPro" id="IPR002830">
    <property type="entry name" value="UbiD"/>
</dbReference>
<name>X1Q8V2_9ZZZZ</name>
<evidence type="ECO:0000259" key="2">
    <source>
        <dbReference type="Pfam" id="PF20696"/>
    </source>
</evidence>
<protein>
    <recommendedName>
        <fullName evidence="4">UbiD family decarboxylase</fullName>
    </recommendedName>
</protein>
<dbReference type="InterPro" id="IPR049381">
    <property type="entry name" value="UbiD-like_C"/>
</dbReference>
<feature type="domain" description="3-octaprenyl-4-hydroxybenzoate carboxy-lyase-like C-terminal" evidence="2">
    <location>
        <begin position="164"/>
        <end position="272"/>
    </location>
</feature>
<dbReference type="PANTHER" id="PTHR30108">
    <property type="entry name" value="3-OCTAPRENYL-4-HYDROXYBENZOATE CARBOXY-LYASE-RELATED"/>
    <property type="match status" value="1"/>
</dbReference>
<feature type="domain" description="3-octaprenyl-4-hydroxybenzoate carboxy-lyase-like Rift-related" evidence="1">
    <location>
        <begin position="1"/>
        <end position="151"/>
    </location>
</feature>
<dbReference type="Pfam" id="PF01977">
    <property type="entry name" value="UbiD"/>
    <property type="match status" value="1"/>
</dbReference>
<feature type="non-terminal residue" evidence="3">
    <location>
        <position position="1"/>
    </location>
</feature>
<reference evidence="3" key="1">
    <citation type="journal article" date="2014" name="Front. Microbiol.">
        <title>High frequency of phylogenetically diverse reductive dehalogenase-homologous genes in deep subseafloor sedimentary metagenomes.</title>
        <authorList>
            <person name="Kawai M."/>
            <person name="Futagami T."/>
            <person name="Toyoda A."/>
            <person name="Takaki Y."/>
            <person name="Nishi S."/>
            <person name="Hori S."/>
            <person name="Arai W."/>
            <person name="Tsubouchi T."/>
            <person name="Morono Y."/>
            <person name="Uchiyama I."/>
            <person name="Ito T."/>
            <person name="Fujiyama A."/>
            <person name="Inagaki F."/>
            <person name="Takami H."/>
        </authorList>
    </citation>
    <scope>NUCLEOTIDE SEQUENCE</scope>
    <source>
        <strain evidence="3">Expedition CK06-06</strain>
    </source>
</reference>
<gene>
    <name evidence="3" type="ORF">S12H4_10668</name>
</gene>
<accession>X1Q8V2</accession>
<dbReference type="SUPFAM" id="SSF143968">
    <property type="entry name" value="UbiD C-terminal domain-like"/>
    <property type="match status" value="1"/>
</dbReference>
<evidence type="ECO:0008006" key="4">
    <source>
        <dbReference type="Google" id="ProtNLM"/>
    </source>
</evidence>
<dbReference type="EMBL" id="BARW01004610">
    <property type="protein sequence ID" value="GAI64922.1"/>
    <property type="molecule type" value="Genomic_DNA"/>
</dbReference>
<proteinExistence type="predicted"/>
<feature type="non-terminal residue" evidence="3">
    <location>
        <position position="274"/>
    </location>
</feature>
<organism evidence="3">
    <name type="scientific">marine sediment metagenome</name>
    <dbReference type="NCBI Taxonomy" id="412755"/>
    <lineage>
        <taxon>unclassified sequences</taxon>
        <taxon>metagenomes</taxon>
        <taxon>ecological metagenomes</taxon>
    </lineage>
</organism>